<accession>A0A1E4U0D5</accession>
<dbReference type="AlphaFoldDB" id="A0A1E4U0D5"/>
<proteinExistence type="predicted"/>
<feature type="region of interest" description="Disordered" evidence="1">
    <location>
        <begin position="29"/>
        <end position="78"/>
    </location>
</feature>
<dbReference type="EMBL" id="KV454012">
    <property type="protein sequence ID" value="ODV97462.1"/>
    <property type="molecule type" value="Genomic_DNA"/>
</dbReference>
<feature type="compositionally biased region" description="Polar residues" evidence="1">
    <location>
        <begin position="460"/>
        <end position="475"/>
    </location>
</feature>
<evidence type="ECO:0000256" key="1">
    <source>
        <dbReference type="SAM" id="MobiDB-lite"/>
    </source>
</evidence>
<keyword evidence="3" id="KW-1185">Reference proteome</keyword>
<dbReference type="PANTHER" id="PTHR10378">
    <property type="entry name" value="LIM DOMAIN-BINDING PROTEIN"/>
    <property type="match status" value="1"/>
</dbReference>
<dbReference type="InterPro" id="IPR029005">
    <property type="entry name" value="LIM-bd/SEUSS"/>
</dbReference>
<sequence length="566" mass="63922">MNLNGNAANTNGSIAAQNLMINRTPNISLQQQAQPQQSQQPQAQPQQQQQQQQQPQQPQQQLQAQIQPQQAQPQQQLRQTVPLPQQMFSFQQQQQQKQQFNQQQLHLEANMNKNFTENTTRPVTLNANNNSTIPNHRELQTGGVNANSTVPPMQNSSTGSKHIHHHTYSPSVAGSAPIMNPVLNLRKQISNFATMRFLEFCELVGIKAEKELSYWQKITSDYFTENGLFRYSVRNNNDVRNFEFSVPLIPRFFNSIFKSGVTRFEFVPNNIRIQVLPNGAAYLESSRSSIKHWYSDDSYVTIYGTVRAMFNQELKIDWFDFQTHHFTPGLDWPALESFLSMPDNDLASLKNIDDLKKNFKVFQSMSNFGLQESVMRVVQVSDVMAHLKTLMIYSVGHECSGPLSALEHFVKSHAINGNQSIINIQQQQQQQQQAAALHRPDQQQTVKDENSPLHFANNIQIKTDKSINSTNSPSPKTLVKVEPSKGITGTGKDKIATPVINSSKRTLKSQLTSKNLSSDQLNQKTPKLDISRSTLTKRRKLSHSNGSDTSSNGSRGRKGEDTTPKS</sequence>
<dbReference type="STRING" id="669874.A0A1E4U0D5"/>
<dbReference type="Proteomes" id="UP000094236">
    <property type="component" value="Unassembled WGS sequence"/>
</dbReference>
<evidence type="ECO:0000313" key="2">
    <source>
        <dbReference type="EMBL" id="ODV97462.1"/>
    </source>
</evidence>
<evidence type="ECO:0000313" key="3">
    <source>
        <dbReference type="Proteomes" id="UP000094236"/>
    </source>
</evidence>
<protein>
    <submittedName>
        <fullName evidence="2">Uncharacterized protein</fullName>
    </submittedName>
</protein>
<feature type="compositionally biased region" description="Basic and acidic residues" evidence="1">
    <location>
        <begin position="557"/>
        <end position="566"/>
    </location>
</feature>
<name>A0A1E4U0D5_PACTA</name>
<dbReference type="OrthoDB" id="774557at2759"/>
<feature type="compositionally biased region" description="Polar residues" evidence="1">
    <location>
        <begin position="543"/>
        <end position="554"/>
    </location>
</feature>
<reference evidence="3" key="1">
    <citation type="submission" date="2016-05" db="EMBL/GenBank/DDBJ databases">
        <title>Comparative genomics of biotechnologically important yeasts.</title>
        <authorList>
            <consortium name="DOE Joint Genome Institute"/>
            <person name="Riley R."/>
            <person name="Haridas S."/>
            <person name="Wolfe K.H."/>
            <person name="Lopes M.R."/>
            <person name="Hittinger C.T."/>
            <person name="Goker M."/>
            <person name="Salamov A."/>
            <person name="Wisecaver J."/>
            <person name="Long T.M."/>
            <person name="Aerts A.L."/>
            <person name="Barry K."/>
            <person name="Choi C."/>
            <person name="Clum A."/>
            <person name="Coughlan A.Y."/>
            <person name="Deshpande S."/>
            <person name="Douglass A.P."/>
            <person name="Hanson S.J."/>
            <person name="Klenk H.-P."/>
            <person name="Labutti K."/>
            <person name="Lapidus A."/>
            <person name="Lindquist E."/>
            <person name="Lipzen A."/>
            <person name="Meier-Kolthoff J.P."/>
            <person name="Ohm R.A."/>
            <person name="Otillar R.P."/>
            <person name="Pangilinan J."/>
            <person name="Peng Y."/>
            <person name="Rokas A."/>
            <person name="Rosa C.A."/>
            <person name="Scheuner C."/>
            <person name="Sibirny A.A."/>
            <person name="Slot J.C."/>
            <person name="Stielow J.B."/>
            <person name="Sun H."/>
            <person name="Kurtzman C.P."/>
            <person name="Blackwell M."/>
            <person name="Grigoriev I.V."/>
            <person name="Jeffries T.W."/>
        </authorList>
    </citation>
    <scope>NUCLEOTIDE SEQUENCE [LARGE SCALE GENOMIC DNA]</scope>
    <source>
        <strain evidence="3">NRRL Y-2460</strain>
    </source>
</reference>
<feature type="compositionally biased region" description="Polar residues" evidence="1">
    <location>
        <begin position="499"/>
        <end position="525"/>
    </location>
</feature>
<dbReference type="Pfam" id="PF01803">
    <property type="entry name" value="LIM_bind"/>
    <property type="match status" value="1"/>
</dbReference>
<organism evidence="2 3">
    <name type="scientific">Pachysolen tannophilus NRRL Y-2460</name>
    <dbReference type="NCBI Taxonomy" id="669874"/>
    <lineage>
        <taxon>Eukaryota</taxon>
        <taxon>Fungi</taxon>
        <taxon>Dikarya</taxon>
        <taxon>Ascomycota</taxon>
        <taxon>Saccharomycotina</taxon>
        <taxon>Pichiomycetes</taxon>
        <taxon>Pachysolenaceae</taxon>
        <taxon>Pachysolen</taxon>
    </lineage>
</organism>
<gene>
    <name evidence="2" type="ORF">PACTADRAFT_49183</name>
</gene>
<feature type="region of interest" description="Disordered" evidence="1">
    <location>
        <begin position="460"/>
        <end position="566"/>
    </location>
</feature>